<dbReference type="Proteomes" id="UP000789901">
    <property type="component" value="Unassembled WGS sequence"/>
</dbReference>
<name>A0ABN7UTI3_GIGMA</name>
<organism evidence="2 3">
    <name type="scientific">Gigaspora margarita</name>
    <dbReference type="NCBI Taxonomy" id="4874"/>
    <lineage>
        <taxon>Eukaryota</taxon>
        <taxon>Fungi</taxon>
        <taxon>Fungi incertae sedis</taxon>
        <taxon>Mucoromycota</taxon>
        <taxon>Glomeromycotina</taxon>
        <taxon>Glomeromycetes</taxon>
        <taxon>Diversisporales</taxon>
        <taxon>Gigasporaceae</taxon>
        <taxon>Gigaspora</taxon>
    </lineage>
</organism>
<keyword evidence="3" id="KW-1185">Reference proteome</keyword>
<dbReference type="EMBL" id="CAJVQB010005663">
    <property type="protein sequence ID" value="CAG8667254.1"/>
    <property type="molecule type" value="Genomic_DNA"/>
</dbReference>
<comment type="caution">
    <text evidence="2">The sequence shown here is derived from an EMBL/GenBank/DDBJ whole genome shotgun (WGS) entry which is preliminary data.</text>
</comment>
<accession>A0ABN7UTI3</accession>
<dbReference type="CDD" id="cd09917">
    <property type="entry name" value="F-box_SF"/>
    <property type="match status" value="1"/>
</dbReference>
<sequence length="231" mass="27091">MREYPYDKYARKEGPNSPRAVIEYLIGSIKYLQRRIRANIKEFKVQKYDFELLRQLSTSVISVETLRNNIENKDNVLSEITKLMNEVSLKSIDPKIKTCILNAQNKIDYHLNNPGTSSSTQEELGPSFLTQEEEWVEETGGQVEVETWKDVIKIPEILMEITSYLHPKDLFALMHVNKFFYYVLKSDSSIAQDIWRSSRQLYQIQTFSHTSNESRITKTTTVILRHYRISN</sequence>
<evidence type="ECO:0000313" key="2">
    <source>
        <dbReference type="EMBL" id="CAG8667254.1"/>
    </source>
</evidence>
<dbReference type="Pfam" id="PF12937">
    <property type="entry name" value="F-box-like"/>
    <property type="match status" value="1"/>
</dbReference>
<gene>
    <name evidence="2" type="ORF">GMARGA_LOCUS10218</name>
</gene>
<dbReference type="SUPFAM" id="SSF81383">
    <property type="entry name" value="F-box domain"/>
    <property type="match status" value="1"/>
</dbReference>
<evidence type="ECO:0000259" key="1">
    <source>
        <dbReference type="Pfam" id="PF12937"/>
    </source>
</evidence>
<feature type="domain" description="F-box" evidence="1">
    <location>
        <begin position="155"/>
        <end position="187"/>
    </location>
</feature>
<reference evidence="2 3" key="1">
    <citation type="submission" date="2021-06" db="EMBL/GenBank/DDBJ databases">
        <authorList>
            <person name="Kallberg Y."/>
            <person name="Tangrot J."/>
            <person name="Rosling A."/>
        </authorList>
    </citation>
    <scope>NUCLEOTIDE SEQUENCE [LARGE SCALE GENOMIC DNA]</scope>
    <source>
        <strain evidence="2 3">120-4 pot B 10/14</strain>
    </source>
</reference>
<evidence type="ECO:0000313" key="3">
    <source>
        <dbReference type="Proteomes" id="UP000789901"/>
    </source>
</evidence>
<proteinExistence type="predicted"/>
<dbReference type="InterPro" id="IPR036047">
    <property type="entry name" value="F-box-like_dom_sf"/>
</dbReference>
<protein>
    <submittedName>
        <fullName evidence="2">41224_t:CDS:1</fullName>
    </submittedName>
</protein>
<dbReference type="InterPro" id="IPR001810">
    <property type="entry name" value="F-box_dom"/>
</dbReference>